<keyword evidence="2" id="KW-0547">Nucleotide-binding</keyword>
<proteinExistence type="inferred from homology"/>
<dbReference type="PANTHER" id="PTHR43788">
    <property type="entry name" value="DNA2/NAM7 HELICASE FAMILY MEMBER"/>
    <property type="match status" value="1"/>
</dbReference>
<dbReference type="InterPro" id="IPR041677">
    <property type="entry name" value="DNA2/NAM7_AAA_11"/>
</dbReference>
<evidence type="ECO:0000313" key="8">
    <source>
        <dbReference type="EMBL" id="RLQ96176.1"/>
    </source>
</evidence>
<dbReference type="PANTHER" id="PTHR43788:SF8">
    <property type="entry name" value="DNA-BINDING PROTEIN SMUBP-2"/>
    <property type="match status" value="1"/>
</dbReference>
<protein>
    <submittedName>
        <fullName evidence="8">DNA helicase</fullName>
    </submittedName>
</protein>
<feature type="domain" description="DNA2/NAM7 helicase helicase" evidence="6">
    <location>
        <begin position="276"/>
        <end position="350"/>
    </location>
</feature>
<dbReference type="Pfam" id="PF13086">
    <property type="entry name" value="AAA_11"/>
    <property type="match status" value="2"/>
</dbReference>
<dbReference type="RefSeq" id="WP_121680028.1">
    <property type="nucleotide sequence ID" value="NZ_RCVZ01000004.1"/>
</dbReference>
<evidence type="ECO:0000256" key="5">
    <source>
        <dbReference type="ARBA" id="ARBA00022840"/>
    </source>
</evidence>
<dbReference type="GO" id="GO:0016787">
    <property type="term" value="F:hydrolase activity"/>
    <property type="evidence" value="ECO:0007669"/>
    <property type="project" value="UniProtKB-KW"/>
</dbReference>
<dbReference type="InterPro" id="IPR041679">
    <property type="entry name" value="DNA2/NAM7-like_C"/>
</dbReference>
<evidence type="ECO:0000259" key="6">
    <source>
        <dbReference type="Pfam" id="PF13086"/>
    </source>
</evidence>
<feature type="domain" description="DNA2/NAM7 helicase helicase" evidence="6">
    <location>
        <begin position="162"/>
        <end position="232"/>
    </location>
</feature>
<comment type="caution">
    <text evidence="8">The sequence shown here is derived from an EMBL/GenBank/DDBJ whole genome shotgun (WGS) entry which is preliminary data.</text>
</comment>
<comment type="similarity">
    <text evidence="1">Belongs to the DNA2/NAM7 helicase family.</text>
</comment>
<dbReference type="AlphaFoldDB" id="A0A3L7JZK4"/>
<dbReference type="InterPro" id="IPR047187">
    <property type="entry name" value="SF1_C_Upf1"/>
</dbReference>
<dbReference type="Gene3D" id="3.40.50.300">
    <property type="entry name" value="P-loop containing nucleotide triphosphate hydrolases"/>
    <property type="match status" value="2"/>
</dbReference>
<dbReference type="CDD" id="cd18808">
    <property type="entry name" value="SF1_C_Upf1"/>
    <property type="match status" value="1"/>
</dbReference>
<sequence length="839" mass="95408">MSILNSIMKQWQFALKYEAKTVKKMGGDVHLLKNGECLLKEKNQAIYRFKRGMETIIPERSSIKASLDGKRFQGSVIQISGSDMIISLTSFIGNRVKELEIHTEPWQLLIELSNRLEEAKEKKSKLQRIQRVLKPGDIARHPTDIIKNGIHELMLRTKYNPATYLWGPPGTGKTYTLARIAARKYIKGQKVLILAHSNASLDVLMEETALYLEANDKWIPGEVIRYGNSSDSSIAKHPSLFSAKWVESRFPHLAARSFKSDGETDYHAIDISSRQLFKDKEASIINQAKIVGATLSKAATDQAIYLQSFDLVIVDEASMAYVPQIGFAASLGKRILISGDFRQLPPVAISDHKYVTRWLKEDIFHRAGIVKTVETQNRHPHLYILNKQRRMHPDISSFTNRHVYGGHVEDHPSVRYNRKSISEKKPFSQQAAIWVNTQIAAIYGAKDQKSHSRFHLYTALMSIQNLLEAQAEGTSSIGFISPYRAQAKLVNTLLEIFFPEDRTTGDKEGLAAATIHRFQGSERDMVLFDTVDCSSHNAPGRLLTNEQSLRLVNVAVTRARGKFVAFGDAKFLKQKTASQIPVRKLLDHLHSHHAVKQPSIINKHVLSLHKRLRWYRPNEVESLVSDLQKAKKEVILSTPHWRELGEEVKKSLMKMNEEVKVKLIANSTTSIPLKRFHPLQCSYTFPFIVIDRKVMWIGGEQLGINELQPARLWTKKGIQLLFELMNVSPQKSIKIKSFLKSATWKSEVSLGDYITKWTCCPFCDHHRTIRMHRNGKVLFSCSNCGQERYLTVKQVQVYLEHKQLLCPDGHQDATADKVGGDIFIKCNKCESMVGISHLY</sequence>
<dbReference type="Proteomes" id="UP000276770">
    <property type="component" value="Unassembled WGS sequence"/>
</dbReference>
<evidence type="ECO:0000256" key="1">
    <source>
        <dbReference type="ARBA" id="ARBA00007913"/>
    </source>
</evidence>
<dbReference type="GO" id="GO:0005524">
    <property type="term" value="F:ATP binding"/>
    <property type="evidence" value="ECO:0007669"/>
    <property type="project" value="UniProtKB-KW"/>
</dbReference>
<dbReference type="InterPro" id="IPR050534">
    <property type="entry name" value="Coronavir_polyprotein_1ab"/>
</dbReference>
<name>A0A3L7JZK4_9BACI</name>
<evidence type="ECO:0000313" key="9">
    <source>
        <dbReference type="Proteomes" id="UP000276770"/>
    </source>
</evidence>
<reference evidence="8 9" key="1">
    <citation type="submission" date="2018-10" db="EMBL/GenBank/DDBJ databases">
        <title>Falsibacillus sp. genome draft.</title>
        <authorList>
            <person name="Shi S."/>
        </authorList>
    </citation>
    <scope>NUCLEOTIDE SEQUENCE [LARGE SCALE GENOMIC DNA]</scope>
    <source>
        <strain evidence="8 9">GY 10110</strain>
    </source>
</reference>
<evidence type="ECO:0000256" key="2">
    <source>
        <dbReference type="ARBA" id="ARBA00022741"/>
    </source>
</evidence>
<keyword evidence="4 8" id="KW-0347">Helicase</keyword>
<dbReference type="GO" id="GO:0043139">
    <property type="term" value="F:5'-3' DNA helicase activity"/>
    <property type="evidence" value="ECO:0007669"/>
    <property type="project" value="TreeGrafter"/>
</dbReference>
<keyword evidence="9" id="KW-1185">Reference proteome</keyword>
<feature type="domain" description="DNA2/NAM7 helicase-like C-terminal" evidence="7">
    <location>
        <begin position="380"/>
        <end position="569"/>
    </location>
</feature>
<evidence type="ECO:0000256" key="3">
    <source>
        <dbReference type="ARBA" id="ARBA00022801"/>
    </source>
</evidence>
<dbReference type="SUPFAM" id="SSF52540">
    <property type="entry name" value="P-loop containing nucleoside triphosphate hydrolases"/>
    <property type="match status" value="1"/>
</dbReference>
<evidence type="ECO:0000259" key="7">
    <source>
        <dbReference type="Pfam" id="PF13087"/>
    </source>
</evidence>
<dbReference type="EMBL" id="RCVZ01000004">
    <property type="protein sequence ID" value="RLQ96176.1"/>
    <property type="molecule type" value="Genomic_DNA"/>
</dbReference>
<organism evidence="8 9">
    <name type="scientific">Falsibacillus albus</name>
    <dbReference type="NCBI Taxonomy" id="2478915"/>
    <lineage>
        <taxon>Bacteria</taxon>
        <taxon>Bacillati</taxon>
        <taxon>Bacillota</taxon>
        <taxon>Bacilli</taxon>
        <taxon>Bacillales</taxon>
        <taxon>Bacillaceae</taxon>
        <taxon>Falsibacillus</taxon>
    </lineage>
</organism>
<evidence type="ECO:0000256" key="4">
    <source>
        <dbReference type="ARBA" id="ARBA00022806"/>
    </source>
</evidence>
<gene>
    <name evidence="8" type="ORF">D9X91_07750</name>
</gene>
<dbReference type="OrthoDB" id="9757917at2"/>
<accession>A0A3L7JZK4</accession>
<dbReference type="Pfam" id="PF13087">
    <property type="entry name" value="AAA_12"/>
    <property type="match status" value="1"/>
</dbReference>
<keyword evidence="3" id="KW-0378">Hydrolase</keyword>
<keyword evidence="5" id="KW-0067">ATP-binding</keyword>
<dbReference type="InterPro" id="IPR027417">
    <property type="entry name" value="P-loop_NTPase"/>
</dbReference>